<evidence type="ECO:0000256" key="2">
    <source>
        <dbReference type="ARBA" id="ARBA00004279"/>
    </source>
</evidence>
<keyword evidence="10" id="KW-0597">Phosphoprotein</keyword>
<feature type="compositionally biased region" description="Low complexity" evidence="19">
    <location>
        <begin position="541"/>
        <end position="557"/>
    </location>
</feature>
<evidence type="ECO:0000256" key="15">
    <source>
        <dbReference type="ARBA" id="ARBA00023136"/>
    </source>
</evidence>
<evidence type="ECO:0000313" key="20">
    <source>
        <dbReference type="Proteomes" id="UP000694856"/>
    </source>
</evidence>
<dbReference type="GO" id="GO:0008017">
    <property type="term" value="F:microtubule binding"/>
    <property type="evidence" value="ECO:0007669"/>
    <property type="project" value="InterPro"/>
</dbReference>
<feature type="compositionally biased region" description="Basic and acidic residues" evidence="19">
    <location>
        <begin position="343"/>
        <end position="357"/>
    </location>
</feature>
<keyword evidence="15" id="KW-0472">Membrane</keyword>
<dbReference type="GO" id="GO:0030424">
    <property type="term" value="C:axon"/>
    <property type="evidence" value="ECO:0007669"/>
    <property type="project" value="UniProtKB-SubCell"/>
</dbReference>
<dbReference type="PANTHER" id="PTHR11501:SF14">
    <property type="entry name" value="MICROTUBULE-ASSOCIATED PROTEIN TAU"/>
    <property type="match status" value="1"/>
</dbReference>
<keyword evidence="12" id="KW-0677">Repeat</keyword>
<keyword evidence="17" id="KW-0966">Cell projection</keyword>
<dbReference type="GO" id="GO:0005886">
    <property type="term" value="C:plasma membrane"/>
    <property type="evidence" value="ECO:0007669"/>
    <property type="project" value="UniProtKB-SubCell"/>
</dbReference>
<dbReference type="CTD" id="4137"/>
<feature type="compositionally biased region" description="Low complexity" evidence="19">
    <location>
        <begin position="581"/>
        <end position="601"/>
    </location>
</feature>
<evidence type="ECO:0000256" key="14">
    <source>
        <dbReference type="ARBA" id="ARBA00022990"/>
    </source>
</evidence>
<evidence type="ECO:0000256" key="5">
    <source>
        <dbReference type="ARBA" id="ARBA00004514"/>
    </source>
</evidence>
<keyword evidence="16 18" id="KW-0206">Cytoskeleton</keyword>
<keyword evidence="8 18" id="KW-0963">Cytoplasm</keyword>
<feature type="region of interest" description="Disordered" evidence="19">
    <location>
        <begin position="1"/>
        <end position="643"/>
    </location>
</feature>
<evidence type="ECO:0000256" key="1">
    <source>
        <dbReference type="ARBA" id="ARBA00004245"/>
    </source>
</evidence>
<dbReference type="GO" id="GO:0005874">
    <property type="term" value="C:microtubule"/>
    <property type="evidence" value="ECO:0007669"/>
    <property type="project" value="UniProtKB-KW"/>
</dbReference>
<protein>
    <recommendedName>
        <fullName evidence="18">Microtubule-associated protein</fullName>
    </recommendedName>
</protein>
<keyword evidence="7" id="KW-0488">Methylation</keyword>
<dbReference type="PANTHER" id="PTHR11501">
    <property type="entry name" value="MICROTUBULE-ASSOCIATED PROTEIN"/>
    <property type="match status" value="1"/>
</dbReference>
<dbReference type="GeneID" id="102508974"/>
<dbReference type="GO" id="GO:0031175">
    <property type="term" value="P:neuron projection development"/>
    <property type="evidence" value="ECO:0007669"/>
    <property type="project" value="TreeGrafter"/>
</dbReference>
<gene>
    <name evidence="21 22" type="primary">MAPT</name>
</gene>
<dbReference type="Pfam" id="PF00418">
    <property type="entry name" value="Tubulin-binding"/>
    <property type="match status" value="4"/>
</dbReference>
<evidence type="ECO:0000256" key="4">
    <source>
        <dbReference type="ARBA" id="ARBA00004489"/>
    </source>
</evidence>
<dbReference type="Proteomes" id="UP000694856">
    <property type="component" value="Chromosome 16"/>
</dbReference>
<evidence type="ECO:0000256" key="12">
    <source>
        <dbReference type="ARBA" id="ARBA00022737"/>
    </source>
</evidence>
<evidence type="ECO:0000256" key="18">
    <source>
        <dbReference type="RuleBase" id="RU000686"/>
    </source>
</evidence>
<evidence type="ECO:0000256" key="11">
    <source>
        <dbReference type="ARBA" id="ARBA00022701"/>
    </source>
</evidence>
<dbReference type="RefSeq" id="XP_032313062.1">
    <property type="nucleotide sequence ID" value="XM_032457171.1"/>
</dbReference>
<feature type="compositionally biased region" description="Basic and acidic residues" evidence="19">
    <location>
        <begin position="431"/>
        <end position="443"/>
    </location>
</feature>
<dbReference type="PRINTS" id="PR01261">
    <property type="entry name" value="TAUPROTEIN"/>
</dbReference>
<dbReference type="GO" id="GO:0000226">
    <property type="term" value="P:microtubule cytoskeleton organization"/>
    <property type="evidence" value="ECO:0007669"/>
    <property type="project" value="TreeGrafter"/>
</dbReference>
<keyword evidence="20" id="KW-1185">Reference proteome</keyword>
<proteinExistence type="predicted"/>
<dbReference type="RefSeq" id="XP_032313061.1">
    <property type="nucleotide sequence ID" value="XM_032457170.1"/>
</dbReference>
<feature type="compositionally biased region" description="Polar residues" evidence="19">
    <location>
        <begin position="485"/>
        <end position="502"/>
    </location>
</feature>
<evidence type="ECO:0000256" key="7">
    <source>
        <dbReference type="ARBA" id="ARBA00022481"/>
    </source>
</evidence>
<evidence type="ECO:0000313" key="22">
    <source>
        <dbReference type="RefSeq" id="XP_032313062.1"/>
    </source>
</evidence>
<name>A0A8B8R566_CAMFR</name>
<evidence type="ECO:0000256" key="9">
    <source>
        <dbReference type="ARBA" id="ARBA00022499"/>
    </source>
</evidence>
<evidence type="ECO:0000256" key="8">
    <source>
        <dbReference type="ARBA" id="ARBA00022490"/>
    </source>
</evidence>
<evidence type="ECO:0000256" key="13">
    <source>
        <dbReference type="ARBA" id="ARBA00022843"/>
    </source>
</evidence>
<evidence type="ECO:0000256" key="17">
    <source>
        <dbReference type="ARBA" id="ARBA00023273"/>
    </source>
</evidence>
<feature type="compositionally biased region" description="Low complexity" evidence="19">
    <location>
        <begin position="313"/>
        <end position="328"/>
    </location>
</feature>
<accession>A0A8B8R566</accession>
<dbReference type="InterPro" id="IPR001084">
    <property type="entry name" value="MAP_tubulin-bd_rpt"/>
</dbReference>
<organism evidence="20 22">
    <name type="scientific">Camelus ferus</name>
    <name type="common">Wild bactrian camel</name>
    <name type="synonym">Camelus bactrianus ferus</name>
    <dbReference type="NCBI Taxonomy" id="419612"/>
    <lineage>
        <taxon>Eukaryota</taxon>
        <taxon>Metazoa</taxon>
        <taxon>Chordata</taxon>
        <taxon>Craniata</taxon>
        <taxon>Vertebrata</taxon>
        <taxon>Euteleostomi</taxon>
        <taxon>Mammalia</taxon>
        <taxon>Eutheria</taxon>
        <taxon>Laurasiatheria</taxon>
        <taxon>Artiodactyla</taxon>
        <taxon>Tylopoda</taxon>
        <taxon>Camelidae</taxon>
        <taxon>Camelus</taxon>
    </lineage>
</organism>
<keyword evidence="14" id="KW-0007">Acetylation</keyword>
<comment type="subcellular location">
    <subcellularLocation>
        <location evidence="3">Cell membrane</location>
        <topology evidence="3">Peripheral membrane protein</topology>
        <orientation evidence="3">Cytoplasmic side</orientation>
    </subcellularLocation>
    <subcellularLocation>
        <location evidence="4">Cell projection</location>
        <location evidence="4">Axon</location>
    </subcellularLocation>
    <subcellularLocation>
        <location evidence="2">Cell projection</location>
        <location evidence="2">Dendrite</location>
    </subcellularLocation>
    <subcellularLocation>
        <location evidence="1 18">Cytoplasm</location>
        <location evidence="1 18">Cytoskeleton</location>
    </subcellularLocation>
    <subcellularLocation>
        <location evidence="5">Cytoplasm</location>
        <location evidence="5">Cytosol</location>
    </subcellularLocation>
</comment>
<feature type="compositionally biased region" description="Basic and acidic residues" evidence="19">
    <location>
        <begin position="263"/>
        <end position="274"/>
    </location>
</feature>
<dbReference type="GO" id="GO:0005829">
    <property type="term" value="C:cytosol"/>
    <property type="evidence" value="ECO:0007669"/>
    <property type="project" value="UniProtKB-SubCell"/>
</dbReference>
<feature type="compositionally biased region" description="Basic and acidic residues" evidence="19">
    <location>
        <begin position="571"/>
        <end position="580"/>
    </location>
</feature>
<reference evidence="21 22" key="1">
    <citation type="submission" date="2025-04" db="UniProtKB">
        <authorList>
            <consortium name="RefSeq"/>
        </authorList>
    </citation>
    <scope>IDENTIFICATION</scope>
    <source>
        <tissue evidence="21 22">Ear skin</tissue>
    </source>
</reference>
<feature type="compositionally biased region" description="Basic and acidic residues" evidence="19">
    <location>
        <begin position="287"/>
        <end position="303"/>
    </location>
</feature>
<keyword evidence="6" id="KW-1003">Cell membrane</keyword>
<evidence type="ECO:0000256" key="19">
    <source>
        <dbReference type="SAM" id="MobiDB-lite"/>
    </source>
</evidence>
<evidence type="ECO:0000256" key="10">
    <source>
        <dbReference type="ARBA" id="ARBA00022553"/>
    </source>
</evidence>
<keyword evidence="9" id="KW-1017">Isopeptide bond</keyword>
<feature type="compositionally biased region" description="Basic and acidic residues" evidence="19">
    <location>
        <begin position="211"/>
        <end position="220"/>
    </location>
</feature>
<dbReference type="GO" id="GO:0030425">
    <property type="term" value="C:dendrite"/>
    <property type="evidence" value="ECO:0007669"/>
    <property type="project" value="UniProtKB-SubCell"/>
</dbReference>
<evidence type="ECO:0000256" key="3">
    <source>
        <dbReference type="ARBA" id="ARBA00004413"/>
    </source>
</evidence>
<sequence length="828" mass="86586">MAEPRQEFNVMEDQAQGDYTLLQDHEGDVDHGLKESPLQTPADDGSEEPGSETSDAKSTPTAEDVTAPLVDEGAPSEQAAAQPPTEIPEGTTAEEAGIGDTPSLEDQAAGHVTQEEWRIPGQQREAPERPLVSELSSQVQPGLGREASGVSVLPLGEKHHPICQLPPPPGGPQPHQESGPKPGEGLAFLKPASPGYLQTEPESVEVVQESFLREPGHHGGEAMGLGTPGLIHQHMSNVPGAPILPEGPREATHQPSGIELEDAERSRQGSELLERQLLGDLPQEGPPLKEDQGKERLGGKEVDEDRDIDESSPQDSSPSQVSPVSTETRVSEPEGPGEGPPAEGHDRPPEFTFHVEIKANAQKEQGRSEVDLEGAALPGAPGEEQEPRGPSEGEDTKKTELPEPSEKQPAAGLPGKPVSRVPQLKARMVSKGKDGTGPDDKKTKTSTPSSAKTLKNRPCLSPKRPTPGSSDPLIKPSSPAVCPEPSSSPKHVSSVTPRTGSSGAKEMKVKGADGKPGTKIATSRGAAPSGQKGPANATRIPAKTTPSPKTPPGSATKQVQKKPPSAGAKSEQGDSGKSGDRSGYSSPGSPGTPGSRSRTPSLPTPPTREPKKVAVVRTPPKSPSAAKSRLQAAPGPMPDLKNVRSKIGSTENLKHQPGGGKVQIINKKLDLSNVQSKCGSKDNIKHVPGGGSVQIVYKPVDLSKVTSKCGSLGNIHHKPGGGQVEVKSEKLDFKDRVQSKIGSLDNITHVPGGGHKKIETHKLTFRENAKAKTDHGAEIVYKSPVVSGDTSPRHLSNVSSTGSIDLVDSPQLATLADEVSASLAKQGL</sequence>
<feature type="compositionally biased region" description="Basic and acidic residues" evidence="19">
    <location>
        <begin position="23"/>
        <end position="34"/>
    </location>
</feature>
<evidence type="ECO:0000256" key="16">
    <source>
        <dbReference type="ARBA" id="ARBA00023212"/>
    </source>
</evidence>
<keyword evidence="11 18" id="KW-0493">Microtubule</keyword>
<dbReference type="InterPro" id="IPR002955">
    <property type="entry name" value="Tau"/>
</dbReference>
<dbReference type="PROSITE" id="PS00229">
    <property type="entry name" value="TAU_MAP_1"/>
    <property type="match status" value="2"/>
</dbReference>
<dbReference type="InterPro" id="IPR027324">
    <property type="entry name" value="MAP2/MAP4/Tau"/>
</dbReference>
<evidence type="ECO:0000313" key="21">
    <source>
        <dbReference type="RefSeq" id="XP_032313061.1"/>
    </source>
</evidence>
<keyword evidence="13" id="KW-0832">Ubl conjugation</keyword>
<evidence type="ECO:0000256" key="6">
    <source>
        <dbReference type="ARBA" id="ARBA00022475"/>
    </source>
</evidence>
<dbReference type="PROSITE" id="PS51491">
    <property type="entry name" value="TAU_MAP_2"/>
    <property type="match status" value="4"/>
</dbReference>
<feature type="compositionally biased region" description="Polar residues" evidence="19">
    <location>
        <begin position="51"/>
        <end position="61"/>
    </location>
</feature>
<feature type="compositionally biased region" description="Basic and acidic residues" evidence="19">
    <location>
        <begin position="385"/>
        <end position="406"/>
    </location>
</feature>
<dbReference type="AlphaFoldDB" id="A0A8B8R566"/>